<dbReference type="Proteomes" id="UP001200537">
    <property type="component" value="Unassembled WGS sequence"/>
</dbReference>
<organism evidence="1 2">
    <name type="scientific">Varibaculum cambriense</name>
    <dbReference type="NCBI Taxonomy" id="184870"/>
    <lineage>
        <taxon>Bacteria</taxon>
        <taxon>Bacillati</taxon>
        <taxon>Actinomycetota</taxon>
        <taxon>Actinomycetes</taxon>
        <taxon>Actinomycetales</taxon>
        <taxon>Actinomycetaceae</taxon>
        <taxon>Varibaculum</taxon>
    </lineage>
</organism>
<evidence type="ECO:0000313" key="2">
    <source>
        <dbReference type="Proteomes" id="UP001200537"/>
    </source>
</evidence>
<name>A0AAJ1BB32_9ACTO</name>
<gene>
    <name evidence="1" type="ORF">L0M99_03760</name>
</gene>
<dbReference type="EMBL" id="JAKNHJ010000005">
    <property type="protein sequence ID" value="MCG4617613.1"/>
    <property type="molecule type" value="Genomic_DNA"/>
</dbReference>
<sequence length="383" mass="41583">MSESPLTDTSTFARIDTGKIRAVRITEQGLQAQKQAAAIDPGASYMRSRGLLPASDFTEIGCPQLVVFPAEVTPDEVEALAVSLWEDAGWLAPGRLRLSGQAELAGPFQLDQSVREALNLPAYSEIAFRLDCPPMRSGQLTEELRGVDLLSDAFAASEPIGVEFEALNGLLAICRRLGGSLRVGAGSSAKDAPSQILSPDPDSAVNLAVYSPYWIEKTSIQELLKSVLGELNLDPGARERPSRSQRRLEREAESLVTAQLGKEKLDWIAAEAAAFDQEMGNQLTNGDAYALYGSLGMGADFFLGVEASLQVPSVLRFHPHSGKPFAIYQLQWLGQPQGNRRLNRVERVARMKVTHAFEDAARLLAEAAEGTVVDEDSFLVTWN</sequence>
<reference evidence="1" key="1">
    <citation type="submission" date="2022-01" db="EMBL/GenBank/DDBJ databases">
        <title>Collection of gut derived symbiotic bacterial strains cultured from healthy donors.</title>
        <authorList>
            <person name="Lin H."/>
            <person name="Kohout C."/>
            <person name="Waligurski E."/>
            <person name="Pamer E.G."/>
        </authorList>
    </citation>
    <scope>NUCLEOTIDE SEQUENCE</scope>
    <source>
        <strain evidence="1">DFI.7.46</strain>
    </source>
</reference>
<protein>
    <submittedName>
        <fullName evidence="1">Uncharacterized protein</fullName>
    </submittedName>
</protein>
<evidence type="ECO:0000313" key="1">
    <source>
        <dbReference type="EMBL" id="MCG4617613.1"/>
    </source>
</evidence>
<dbReference type="RefSeq" id="WP_024058377.1">
    <property type="nucleotide sequence ID" value="NZ_JAHAIE010000002.1"/>
</dbReference>
<proteinExistence type="predicted"/>
<comment type="caution">
    <text evidence="1">The sequence shown here is derived from an EMBL/GenBank/DDBJ whole genome shotgun (WGS) entry which is preliminary data.</text>
</comment>
<dbReference type="AlphaFoldDB" id="A0AAJ1BB32"/>
<accession>A0AAJ1BB32</accession>